<comment type="caution">
    <text evidence="1">The sequence shown here is derived from an EMBL/GenBank/DDBJ whole genome shotgun (WGS) entry which is preliminary data.</text>
</comment>
<dbReference type="EMBL" id="QJRX01000005">
    <property type="protein sequence ID" value="PYC24575.1"/>
    <property type="molecule type" value="Genomic_DNA"/>
</dbReference>
<proteinExistence type="predicted"/>
<protein>
    <submittedName>
        <fullName evidence="1">Uncharacterized protein</fullName>
    </submittedName>
</protein>
<gene>
    <name evidence="1" type="ORF">DMO17_10925</name>
</gene>
<evidence type="ECO:0000313" key="1">
    <source>
        <dbReference type="EMBL" id="PYC24575.1"/>
    </source>
</evidence>
<evidence type="ECO:0000313" key="2">
    <source>
        <dbReference type="Proteomes" id="UP000248146"/>
    </source>
</evidence>
<reference evidence="1 2" key="1">
    <citation type="submission" date="2018-06" db="EMBL/GenBank/DDBJ databases">
        <title>Pseudomonas diversity within urban Lake Michigan freshwaters.</title>
        <authorList>
            <person name="Batrich M."/>
            <person name="Hatzopoulos T."/>
            <person name="Putonti C."/>
        </authorList>
    </citation>
    <scope>NUCLEOTIDE SEQUENCE [LARGE SCALE GENOMIC DNA]</scope>
    <source>
        <strain evidence="1 2">MB-090714</strain>
    </source>
</reference>
<accession>A0A2V4KSD0</accession>
<organism evidence="1 2">
    <name type="scientific">Aquipseudomonas alcaligenes</name>
    <name type="common">Pseudomonas alcaligenes</name>
    <dbReference type="NCBI Taxonomy" id="43263"/>
    <lineage>
        <taxon>Bacteria</taxon>
        <taxon>Pseudomonadati</taxon>
        <taxon>Pseudomonadota</taxon>
        <taxon>Gammaproteobacteria</taxon>
        <taxon>Pseudomonadales</taxon>
        <taxon>Pseudomonadaceae</taxon>
        <taxon>Aquipseudomonas</taxon>
    </lineage>
</organism>
<dbReference type="Proteomes" id="UP000248146">
    <property type="component" value="Unassembled WGS sequence"/>
</dbReference>
<sequence>MRYVSGEHVELGDCVMLERGRTKGVVQAIIETPEQMAEWGVEEPGLLLDSEPFGLVFWPESEPYDPVIFVSRQTA</sequence>
<dbReference type="AlphaFoldDB" id="A0A2V4KSD0"/>
<name>A0A2V4KSD0_AQUAC</name>